<dbReference type="OMA" id="WKHQFFA"/>
<dbReference type="AlphaFoldDB" id="T2MI49"/>
<dbReference type="PANTHER" id="PTHR23404">
    <property type="entry name" value="MOLYBDOPTERIN SYNTHASE RELATED"/>
    <property type="match status" value="1"/>
</dbReference>
<dbReference type="CDD" id="cd00756">
    <property type="entry name" value="MoaE"/>
    <property type="match status" value="1"/>
</dbReference>
<dbReference type="KEGG" id="hmg:100209757"/>
<sequence length="151" mass="17393">MFKTYLNEFMLTLTKEKLDVETALKFVVLPTTGGTSIFVGTTRNNFQNRNVVTLFYEAYEPMAKSEMLKISLEAQKKFNVARICIMHRLGEVPIAESSIIIACSSEHRSNAINAVEFLINELKSKVPIWKKEIYAEGDFTWKENPEVFWKC</sequence>
<keyword evidence="2" id="KW-0808">Transferase</keyword>
<name>T2MI49_HYDVU</name>
<keyword evidence="3" id="KW-0501">Molybdenum cofactor biosynthesis</keyword>
<protein>
    <submittedName>
        <fullName evidence="4">Molybdopterin synthase catalytic subunit</fullName>
    </submittedName>
</protein>
<evidence type="ECO:0000256" key="1">
    <source>
        <dbReference type="ARBA" id="ARBA00022490"/>
    </source>
</evidence>
<dbReference type="SUPFAM" id="SSF54690">
    <property type="entry name" value="Molybdopterin synthase subunit MoaE"/>
    <property type="match status" value="1"/>
</dbReference>
<dbReference type="OrthoDB" id="5531344at2759"/>
<dbReference type="Pfam" id="PF02391">
    <property type="entry name" value="MoaE"/>
    <property type="match status" value="1"/>
</dbReference>
<dbReference type="EMBL" id="HAAD01005335">
    <property type="protein sequence ID" value="CDG71567.1"/>
    <property type="molecule type" value="mRNA"/>
</dbReference>
<dbReference type="GO" id="GO:0016740">
    <property type="term" value="F:transferase activity"/>
    <property type="evidence" value="ECO:0007669"/>
    <property type="project" value="UniProtKB-KW"/>
</dbReference>
<dbReference type="InterPro" id="IPR003448">
    <property type="entry name" value="Mopterin_biosynth_MoaE"/>
</dbReference>
<proteinExistence type="evidence at transcript level"/>
<reference evidence="4" key="1">
    <citation type="journal article" date="2013" name="Genome Biol. Evol.">
        <title>Punctuated emergences of genetic and phenotypic innovations in eumetazoan, bilaterian, euteleostome, and hominidae ancestors.</title>
        <authorList>
            <person name="Wenger Y."/>
            <person name="Galliot B."/>
        </authorList>
    </citation>
    <scope>NUCLEOTIDE SEQUENCE</scope>
    <source>
        <tissue evidence="4">Whole animals</tissue>
    </source>
</reference>
<dbReference type="InterPro" id="IPR036563">
    <property type="entry name" value="MoaE_sf"/>
</dbReference>
<dbReference type="GO" id="GO:0006777">
    <property type="term" value="P:Mo-molybdopterin cofactor biosynthetic process"/>
    <property type="evidence" value="ECO:0007669"/>
    <property type="project" value="UniProtKB-KW"/>
</dbReference>
<gene>
    <name evidence="4" type="primary">MOCS2</name>
</gene>
<keyword evidence="1" id="KW-0963">Cytoplasm</keyword>
<accession>T2MI49</accession>
<evidence type="ECO:0000256" key="2">
    <source>
        <dbReference type="ARBA" id="ARBA00022679"/>
    </source>
</evidence>
<dbReference type="Gene3D" id="3.90.1170.40">
    <property type="entry name" value="Molybdopterin biosynthesis MoaE subunit"/>
    <property type="match status" value="1"/>
</dbReference>
<evidence type="ECO:0000256" key="3">
    <source>
        <dbReference type="ARBA" id="ARBA00023150"/>
    </source>
</evidence>
<organism evidence="4">
    <name type="scientific">Hydra vulgaris</name>
    <name type="common">Hydra</name>
    <name type="synonym">Hydra attenuata</name>
    <dbReference type="NCBI Taxonomy" id="6087"/>
    <lineage>
        <taxon>Eukaryota</taxon>
        <taxon>Metazoa</taxon>
        <taxon>Cnidaria</taxon>
        <taxon>Hydrozoa</taxon>
        <taxon>Hydroidolina</taxon>
        <taxon>Anthoathecata</taxon>
        <taxon>Aplanulata</taxon>
        <taxon>Hydridae</taxon>
        <taxon>Hydra</taxon>
    </lineage>
</organism>
<dbReference type="FunFam" id="3.90.1170.40:FF:000002">
    <property type="entry name" value="Molybdopterin synthase catalytic subunit"/>
    <property type="match status" value="1"/>
</dbReference>
<evidence type="ECO:0000313" key="4">
    <source>
        <dbReference type="EMBL" id="CDG71567.1"/>
    </source>
</evidence>